<reference evidence="3 4" key="1">
    <citation type="journal article" date="2015" name="Genome Biol. Evol.">
        <title>Comparative Genomics of a Bacterivorous Green Alga Reveals Evolutionary Causalities and Consequences of Phago-Mixotrophic Mode of Nutrition.</title>
        <authorList>
            <person name="Burns J.A."/>
            <person name="Paasch A."/>
            <person name="Narechania A."/>
            <person name="Kim E."/>
        </authorList>
    </citation>
    <scope>NUCLEOTIDE SEQUENCE [LARGE SCALE GENOMIC DNA]</scope>
    <source>
        <strain evidence="3 4">PLY_AMNH</strain>
    </source>
</reference>
<feature type="region of interest" description="Disordered" evidence="2">
    <location>
        <begin position="1"/>
        <end position="26"/>
    </location>
</feature>
<proteinExistence type="predicted"/>
<sequence length="130" mass="13839">MLARATESTRGWPTSTPGRQNPGAAAPLENLRGTIQGSHTLYSTSMCCGQDASISGQKGHVSSGTSCRDLFGTVECNGCDVGCLQVARASRDEMEQRKKELDDELQMFATAITEEADGLSINGERRNVVG</sequence>
<keyword evidence="4" id="KW-1185">Reference proteome</keyword>
<feature type="coiled-coil region" evidence="1">
    <location>
        <begin position="84"/>
        <end position="111"/>
    </location>
</feature>
<dbReference type="AlphaFoldDB" id="A0AAE0LB42"/>
<protein>
    <submittedName>
        <fullName evidence="3">Uncharacterized protein</fullName>
    </submittedName>
</protein>
<evidence type="ECO:0000256" key="1">
    <source>
        <dbReference type="SAM" id="Coils"/>
    </source>
</evidence>
<keyword evidence="1" id="KW-0175">Coiled coil</keyword>
<dbReference type="EMBL" id="LGRX02005330">
    <property type="protein sequence ID" value="KAK3278673.1"/>
    <property type="molecule type" value="Genomic_DNA"/>
</dbReference>
<evidence type="ECO:0000313" key="3">
    <source>
        <dbReference type="EMBL" id="KAK3278673.1"/>
    </source>
</evidence>
<accession>A0AAE0LB42</accession>
<organism evidence="3 4">
    <name type="scientific">Cymbomonas tetramitiformis</name>
    <dbReference type="NCBI Taxonomy" id="36881"/>
    <lineage>
        <taxon>Eukaryota</taxon>
        <taxon>Viridiplantae</taxon>
        <taxon>Chlorophyta</taxon>
        <taxon>Pyramimonadophyceae</taxon>
        <taxon>Pyramimonadales</taxon>
        <taxon>Pyramimonadaceae</taxon>
        <taxon>Cymbomonas</taxon>
    </lineage>
</organism>
<evidence type="ECO:0000313" key="4">
    <source>
        <dbReference type="Proteomes" id="UP001190700"/>
    </source>
</evidence>
<dbReference type="Proteomes" id="UP001190700">
    <property type="component" value="Unassembled WGS sequence"/>
</dbReference>
<feature type="compositionally biased region" description="Polar residues" evidence="2">
    <location>
        <begin position="1"/>
        <end position="19"/>
    </location>
</feature>
<gene>
    <name evidence="3" type="ORF">CYMTET_13403</name>
</gene>
<evidence type="ECO:0000256" key="2">
    <source>
        <dbReference type="SAM" id="MobiDB-lite"/>
    </source>
</evidence>
<comment type="caution">
    <text evidence="3">The sequence shown here is derived from an EMBL/GenBank/DDBJ whole genome shotgun (WGS) entry which is preliminary data.</text>
</comment>
<name>A0AAE0LB42_9CHLO</name>